<evidence type="ECO:0000259" key="5">
    <source>
        <dbReference type="PROSITE" id="PS50893"/>
    </source>
</evidence>
<dbReference type="PROSITE" id="PS50893">
    <property type="entry name" value="ABC_TRANSPORTER_2"/>
    <property type="match status" value="1"/>
</dbReference>
<dbReference type="InterPro" id="IPR027417">
    <property type="entry name" value="P-loop_NTPase"/>
</dbReference>
<dbReference type="Proteomes" id="UP000198877">
    <property type="component" value="Unassembled WGS sequence"/>
</dbReference>
<dbReference type="AlphaFoldDB" id="A0A1I6G6W9"/>
<feature type="domain" description="ABC transporter" evidence="5">
    <location>
        <begin position="8"/>
        <end position="213"/>
    </location>
</feature>
<dbReference type="InterPro" id="IPR003593">
    <property type="entry name" value="AAA+_ATPase"/>
</dbReference>
<organism evidence="6 7">
    <name type="scientific">Microbacterium azadirachtae</name>
    <dbReference type="NCBI Taxonomy" id="582680"/>
    <lineage>
        <taxon>Bacteria</taxon>
        <taxon>Bacillati</taxon>
        <taxon>Actinomycetota</taxon>
        <taxon>Actinomycetes</taxon>
        <taxon>Micrococcales</taxon>
        <taxon>Microbacteriaceae</taxon>
        <taxon>Microbacterium</taxon>
    </lineage>
</organism>
<accession>A0A1I6G6W9</accession>
<comment type="similarity">
    <text evidence="1">Belongs to the ABC transporter superfamily.</text>
</comment>
<sequence length="213" mass="22573">MKHRGSAVVATSLRFGYDGTTVLDGVSMRLRAGEVTAIVGANGAGKSTLVELLAGVLRPHAGTVWRTDRVALVVQRPDAPDALPLTVTDAVAMGLWSQGPRMGARARDDARRNVVEAIERVGLAGRERFLLSELSGGQRQRTLLAQGIVRHPWILLLDEPAAGLDAESRARTRAILAVEAGRGAAVACVTHDEEAITAADRVIRLEHGRIAAG</sequence>
<dbReference type="EMBL" id="FOYR01000001">
    <property type="protein sequence ID" value="SFR37943.1"/>
    <property type="molecule type" value="Genomic_DNA"/>
</dbReference>
<dbReference type="PANTHER" id="PTHR42734:SF5">
    <property type="entry name" value="IRON TRANSPORT SYSTEM ATP-BINDING PROTEIN HI_0361-RELATED"/>
    <property type="match status" value="1"/>
</dbReference>
<protein>
    <submittedName>
        <fullName evidence="6">Zinc/manganese transport system ATP-binding protein</fullName>
    </submittedName>
</protein>
<keyword evidence="4 6" id="KW-0067">ATP-binding</keyword>
<dbReference type="PANTHER" id="PTHR42734">
    <property type="entry name" value="METAL TRANSPORT SYSTEM ATP-BINDING PROTEIN TM_0124-RELATED"/>
    <property type="match status" value="1"/>
</dbReference>
<dbReference type="GO" id="GO:0016887">
    <property type="term" value="F:ATP hydrolysis activity"/>
    <property type="evidence" value="ECO:0007669"/>
    <property type="project" value="InterPro"/>
</dbReference>
<dbReference type="Pfam" id="PF00005">
    <property type="entry name" value="ABC_tran"/>
    <property type="match status" value="1"/>
</dbReference>
<dbReference type="SMART" id="SM00382">
    <property type="entry name" value="AAA"/>
    <property type="match status" value="1"/>
</dbReference>
<dbReference type="Gene3D" id="3.40.50.300">
    <property type="entry name" value="P-loop containing nucleotide triphosphate hydrolases"/>
    <property type="match status" value="1"/>
</dbReference>
<dbReference type="InterPro" id="IPR050153">
    <property type="entry name" value="Metal_Ion_Import_ABC"/>
</dbReference>
<keyword evidence="3" id="KW-0547">Nucleotide-binding</keyword>
<evidence type="ECO:0000313" key="6">
    <source>
        <dbReference type="EMBL" id="SFR37943.1"/>
    </source>
</evidence>
<evidence type="ECO:0000313" key="7">
    <source>
        <dbReference type="Proteomes" id="UP000198877"/>
    </source>
</evidence>
<keyword evidence="2" id="KW-0813">Transport</keyword>
<evidence type="ECO:0000256" key="2">
    <source>
        <dbReference type="ARBA" id="ARBA00022448"/>
    </source>
</evidence>
<evidence type="ECO:0000256" key="4">
    <source>
        <dbReference type="ARBA" id="ARBA00022840"/>
    </source>
</evidence>
<evidence type="ECO:0000256" key="3">
    <source>
        <dbReference type="ARBA" id="ARBA00022741"/>
    </source>
</evidence>
<dbReference type="GO" id="GO:0005524">
    <property type="term" value="F:ATP binding"/>
    <property type="evidence" value="ECO:0007669"/>
    <property type="project" value="UniProtKB-KW"/>
</dbReference>
<dbReference type="RefSeq" id="WP_091477019.1">
    <property type="nucleotide sequence ID" value="NZ_FNGQ01000001.1"/>
</dbReference>
<dbReference type="SUPFAM" id="SSF52540">
    <property type="entry name" value="P-loop containing nucleoside triphosphate hydrolases"/>
    <property type="match status" value="1"/>
</dbReference>
<dbReference type="InterPro" id="IPR003439">
    <property type="entry name" value="ABC_transporter-like_ATP-bd"/>
</dbReference>
<name>A0A1I6G6W9_9MICO</name>
<gene>
    <name evidence="6" type="ORF">SAMN04488591_0825</name>
</gene>
<evidence type="ECO:0000256" key="1">
    <source>
        <dbReference type="ARBA" id="ARBA00005417"/>
    </source>
</evidence>
<proteinExistence type="inferred from homology"/>
<reference evidence="7" key="1">
    <citation type="submission" date="2016-10" db="EMBL/GenBank/DDBJ databases">
        <authorList>
            <person name="Varghese N."/>
            <person name="Submissions S."/>
        </authorList>
    </citation>
    <scope>NUCLEOTIDE SEQUENCE [LARGE SCALE GENOMIC DNA]</scope>
    <source>
        <strain evidence="7">CL127</strain>
    </source>
</reference>